<proteinExistence type="predicted"/>
<evidence type="ECO:0000313" key="2">
    <source>
        <dbReference type="EMBL" id="BBH26493.1"/>
    </source>
</evidence>
<dbReference type="AlphaFoldDB" id="A0A3G9JNC0"/>
<dbReference type="KEGG" id="ebm:SG0102_14270"/>
<reference evidence="2 3" key="1">
    <citation type="submission" date="2018-11" db="EMBL/GenBank/DDBJ databases">
        <title>Novel Erysipelotrichaceae bacterium isolated from small intestine of a swine.</title>
        <authorList>
            <person name="Kim J.S."/>
            <person name="Choe H."/>
            <person name="Lee Y.R."/>
            <person name="Kim K.M."/>
            <person name="Park D.S."/>
        </authorList>
    </citation>
    <scope>NUCLEOTIDE SEQUENCE [LARGE SCALE GENOMIC DNA]</scope>
    <source>
        <strain evidence="2 3">SG0102</strain>
    </source>
</reference>
<dbReference type="Proteomes" id="UP000268059">
    <property type="component" value="Chromosome"/>
</dbReference>
<protein>
    <submittedName>
        <fullName evidence="2">Uncharacterized protein</fullName>
    </submittedName>
</protein>
<dbReference type="OrthoDB" id="6057646at2"/>
<name>A0A3G9JNC0_9FIRM</name>
<organism evidence="2 3">
    <name type="scientific">Intestinibaculum porci</name>
    <dbReference type="NCBI Taxonomy" id="2487118"/>
    <lineage>
        <taxon>Bacteria</taxon>
        <taxon>Bacillati</taxon>
        <taxon>Bacillota</taxon>
        <taxon>Erysipelotrichia</taxon>
        <taxon>Erysipelotrichales</taxon>
        <taxon>Erysipelotrichaceae</taxon>
        <taxon>Intestinibaculum</taxon>
    </lineage>
</organism>
<evidence type="ECO:0000313" key="3">
    <source>
        <dbReference type="Proteomes" id="UP000268059"/>
    </source>
</evidence>
<sequence>MLMYSTMLDIANTLTQEAFIQLVIEWNQKSAHKENIIPDLHYQGERHIRLGHDEKWMDIEEYEEKNIIAIRYQKQGEDASIWNTDYIMNFDEMKMAIHLDHSYTLHSQLDVLGFSTPRFLSLLIAHGYLKDDGLLPVLRKPIKINKDTLSLLVACMNDQAQNRLPVIYISKTKKDSYAVDVKKLSSRLKGVAHVLTQESYDDTLMIRRTCPSQVAYNGGIDIYLPHGTHQHIAYREYFDEGERLFNKVSREILHYANVQAVLPLYTWSGVNNAILQEKWHHMQSEYEKAKNEVDEYLGAFDDDYAKMQKQIDELTKANLSLTLENQGLRSKLSDSQKVPVLYFGEEEEFYQGEIKEMLLDAINAQLKNVQDHSRRHDVYEDILQKNDHQHLYQKRMNTIKAVLKDYKSLNASLKQKLMDLGFEIQDDGKHYKLIYYGDERYMLVIAKTGSDVREGKNNASMICKKMF</sequence>
<gene>
    <name evidence="2" type="ORF">SG0102_14270</name>
</gene>
<dbReference type="EMBL" id="AP019309">
    <property type="protein sequence ID" value="BBH26493.1"/>
    <property type="molecule type" value="Genomic_DNA"/>
</dbReference>
<keyword evidence="3" id="KW-1185">Reference proteome</keyword>
<dbReference type="InParanoid" id="A0A3G9JNC0"/>
<keyword evidence="1" id="KW-0175">Coiled coil</keyword>
<accession>A0A3G9JNC0</accession>
<feature type="coiled-coil region" evidence="1">
    <location>
        <begin position="272"/>
        <end position="324"/>
    </location>
</feature>
<evidence type="ECO:0000256" key="1">
    <source>
        <dbReference type="SAM" id="Coils"/>
    </source>
</evidence>